<dbReference type="AlphaFoldDB" id="A0A1G9PK04"/>
<name>A0A1G9PK04_9CORY</name>
<keyword evidence="2" id="KW-1185">Reference proteome</keyword>
<reference evidence="2" key="1">
    <citation type="submission" date="2016-10" db="EMBL/GenBank/DDBJ databases">
        <authorList>
            <person name="Varghese N."/>
            <person name="Submissions S."/>
        </authorList>
    </citation>
    <scope>NUCLEOTIDE SEQUENCE [LARGE SCALE GENOMIC DNA]</scope>
    <source>
        <strain evidence="2">DSM 20632</strain>
    </source>
</reference>
<sequence length="48" mass="5257">MDFNALLAPVIAFFSEGIGKAIFDFAQMLYSILYPANAEAAYPVETPK</sequence>
<dbReference type="EMBL" id="LT629700">
    <property type="protein sequence ID" value="SDL99148.1"/>
    <property type="molecule type" value="Genomic_DNA"/>
</dbReference>
<proteinExistence type="predicted"/>
<accession>A0A1G9PK04</accession>
<dbReference type="STRING" id="38302.SAMN04488535_1490"/>
<protein>
    <submittedName>
        <fullName evidence="1">Uncharacterized protein</fullName>
    </submittedName>
</protein>
<evidence type="ECO:0000313" key="2">
    <source>
        <dbReference type="Proteomes" id="UP000199350"/>
    </source>
</evidence>
<evidence type="ECO:0000313" key="1">
    <source>
        <dbReference type="EMBL" id="SDL99148.1"/>
    </source>
</evidence>
<gene>
    <name evidence="1" type="ORF">SAMN04488535_1490</name>
</gene>
<dbReference type="Proteomes" id="UP000199350">
    <property type="component" value="Chromosome I"/>
</dbReference>
<dbReference type="RefSeq" id="WP_172808012.1">
    <property type="nucleotide sequence ID" value="NZ_LT629700.1"/>
</dbReference>
<organism evidence="1 2">
    <name type="scientific">Corynebacterium mycetoides</name>
    <dbReference type="NCBI Taxonomy" id="38302"/>
    <lineage>
        <taxon>Bacteria</taxon>
        <taxon>Bacillati</taxon>
        <taxon>Actinomycetota</taxon>
        <taxon>Actinomycetes</taxon>
        <taxon>Mycobacteriales</taxon>
        <taxon>Corynebacteriaceae</taxon>
        <taxon>Corynebacterium</taxon>
    </lineage>
</organism>